<evidence type="ECO:0000313" key="3">
    <source>
        <dbReference type="EMBL" id="MEM5534851.1"/>
    </source>
</evidence>
<dbReference type="InterPro" id="IPR018640">
    <property type="entry name" value="DUF2063"/>
</dbReference>
<keyword evidence="4" id="KW-1185">Reference proteome</keyword>
<dbReference type="GO" id="GO:0003677">
    <property type="term" value="F:DNA binding"/>
    <property type="evidence" value="ECO:0007669"/>
    <property type="project" value="UniProtKB-KW"/>
</dbReference>
<organism evidence="3 4">
    <name type="scientific">Neptuniibacter pectenicola</name>
    <dbReference type="NCBI Taxonomy" id="1806669"/>
    <lineage>
        <taxon>Bacteria</taxon>
        <taxon>Pseudomonadati</taxon>
        <taxon>Pseudomonadota</taxon>
        <taxon>Gammaproteobacteria</taxon>
        <taxon>Oceanospirillales</taxon>
        <taxon>Oceanospirillaceae</taxon>
        <taxon>Neptuniibacter</taxon>
    </lineage>
</organism>
<feature type="domain" description="Putative DNA-binding" evidence="1">
    <location>
        <begin position="14"/>
        <end position="99"/>
    </location>
</feature>
<evidence type="ECO:0000313" key="4">
    <source>
        <dbReference type="Proteomes" id="UP001449225"/>
    </source>
</evidence>
<protein>
    <submittedName>
        <fullName evidence="3">DNA-binding domain-containing protein</fullName>
    </submittedName>
</protein>
<reference evidence="3 4" key="1">
    <citation type="submission" date="2024-03" db="EMBL/GenBank/DDBJ databases">
        <title>Community enrichment and isolation of bacterial strains for fucoidan degradation.</title>
        <authorList>
            <person name="Sichert A."/>
        </authorList>
    </citation>
    <scope>NUCLEOTIDE SEQUENCE [LARGE SCALE GENOMIC DNA]</scope>
    <source>
        <strain evidence="3 4">AS76</strain>
    </source>
</reference>
<evidence type="ECO:0000259" key="1">
    <source>
        <dbReference type="Pfam" id="PF09836"/>
    </source>
</evidence>
<dbReference type="EMBL" id="JBBMRA010000001">
    <property type="protein sequence ID" value="MEM5534851.1"/>
    <property type="molecule type" value="Genomic_DNA"/>
</dbReference>
<dbReference type="Pfam" id="PF09836">
    <property type="entry name" value="DUF2063"/>
    <property type="match status" value="1"/>
</dbReference>
<evidence type="ECO:0000259" key="2">
    <source>
        <dbReference type="Pfam" id="PF22106"/>
    </source>
</evidence>
<comment type="caution">
    <text evidence="3">The sequence shown here is derived from an EMBL/GenBank/DDBJ whole genome shotgun (WGS) entry which is preliminary data.</text>
</comment>
<gene>
    <name evidence="3" type="ORF">WNY58_00470</name>
</gene>
<name>A0ABU9TMB0_9GAMM</name>
<accession>A0ABU9TMB0</accession>
<dbReference type="RefSeq" id="WP_067984553.1">
    <property type="nucleotide sequence ID" value="NZ_CAXBCE010000010.1"/>
</dbReference>
<proteinExistence type="predicted"/>
<feature type="domain" description="NGO1945-like C-terminal" evidence="2">
    <location>
        <begin position="152"/>
        <end position="248"/>
    </location>
</feature>
<dbReference type="Pfam" id="PF22106">
    <property type="entry name" value="NGO1945_C"/>
    <property type="match status" value="1"/>
</dbReference>
<dbReference type="Gene3D" id="1.10.150.690">
    <property type="entry name" value="DUF2063"/>
    <property type="match status" value="1"/>
</dbReference>
<dbReference type="Proteomes" id="UP001449225">
    <property type="component" value="Unassembled WGS sequence"/>
</dbReference>
<sequence length="265" mass="30226">MHKPSPDQPNFQNVQYQFAAHIRNPQENAAPEGIEDRRMAIYRDLFFNNVEGFLAGNFPVLKLISSEQYWLRLARDFFDKHRCHTPYFLEIGQEFIEYVADEREPSIEDPAFLQELIHYEWVELALDASTVELPLQDVDANGDLLTGHPVQSPLAWLLSYQFPVHCIRLDYQPEAPLEAPTFLIAYRNREDEVNFMEVNSVTARLLYLLSEDEGLSGADALKAIADEMQHPDPQQVIDGGLQTMEHLRSKGILLGTNIKSNAAVG</sequence>
<dbReference type="InterPro" id="IPR054098">
    <property type="entry name" value="NGO1945-like_C"/>
</dbReference>
<dbReference type="Gene3D" id="3.90.930.50">
    <property type="match status" value="1"/>
</dbReference>
<keyword evidence="3" id="KW-0238">DNA-binding</keyword>
<dbReference type="InterPro" id="IPR044922">
    <property type="entry name" value="DUF2063_N_sf"/>
</dbReference>